<keyword evidence="10" id="KW-1185">Reference proteome</keyword>
<dbReference type="GO" id="GO:0009331">
    <property type="term" value="C:glycerol-3-phosphate dehydrogenase (FAD) complex"/>
    <property type="evidence" value="ECO:0007669"/>
    <property type="project" value="UniProtKB-UniRule"/>
</dbReference>
<dbReference type="AlphaFoldDB" id="F1ZAG6"/>
<proteinExistence type="inferred from homology"/>
<dbReference type="Gene3D" id="3.30.9.10">
    <property type="entry name" value="D-Amino Acid Oxidase, subunit A, domain 2"/>
    <property type="match status" value="1"/>
</dbReference>
<evidence type="ECO:0000256" key="3">
    <source>
        <dbReference type="ARBA" id="ARBA00022630"/>
    </source>
</evidence>
<evidence type="ECO:0000313" key="9">
    <source>
        <dbReference type="EMBL" id="EGD58426.1"/>
    </source>
</evidence>
<evidence type="ECO:0000256" key="5">
    <source>
        <dbReference type="ARBA" id="ARBA00023002"/>
    </source>
</evidence>
<evidence type="ECO:0000313" key="10">
    <source>
        <dbReference type="Proteomes" id="UP000004728"/>
    </source>
</evidence>
<dbReference type="Proteomes" id="UP000004728">
    <property type="component" value="Unassembled WGS sequence"/>
</dbReference>
<dbReference type="InterPro" id="IPR000447">
    <property type="entry name" value="G3P_DH_FAD-dep"/>
</dbReference>
<dbReference type="EC" id="1.1.5.3" evidence="6"/>
<comment type="cofactor">
    <cofactor evidence="1 6">
        <name>FAD</name>
        <dbReference type="ChEBI" id="CHEBI:57692"/>
    </cofactor>
</comment>
<dbReference type="InParanoid" id="F1ZAG6"/>
<feature type="domain" description="FAD dependent oxidoreductase" evidence="7">
    <location>
        <begin position="14"/>
        <end position="376"/>
    </location>
</feature>
<dbReference type="InterPro" id="IPR036188">
    <property type="entry name" value="FAD/NAD-bd_sf"/>
</dbReference>
<sequence>MITDRQAMAEPAWDLLVVGGGINGAGIARDAVGRGLSVLMVEAEDLAQHTSSASTKLIHGGLRYLEYGEFRLVREALIERETLWGMAPHIIWPLRFVLPQMNSPRPAWMVRLGLFLYDHIGGRKRLPATETVNLARSPLGAGLKPGAGKAFIYSDCWVEDSRLVVLNAMDAASRGATVLTRTRLVSARRRGALWEAVLADSTGERTVSARAIVNAAGPWVEDVLQRTQDPAQGGAAQGGQARKRGVRLVKGSHIVVPRLYHGDHAFLLQNPDRRVVFAIPYEREFTLVGTTDEAWQGPPAKATISEAETAYLIETVNRYFSADVGTDDVCWSYAGIRPLYDDHASSASAVTRDYVLDLDTDGGAPLLSVFGGKITTFRKLAEHAMEKLSAHFPMAGPAWTAGAVLPGGDLPGGDFDAFVAELASERPAFPHYLIRRLARAYGSRAEQILEGARVPGDLGRDFGGGLTEAELVYLYRNEWARTAEDVLWRRSKLGLHTLPQAAPLIDAFLAGLHHG</sequence>
<protein>
    <recommendedName>
        <fullName evidence="6">Glycerol-3-phosphate dehydrogenase</fullName>
        <ecNumber evidence="6">1.1.5.3</ecNumber>
    </recommendedName>
</protein>
<accession>F1ZAG6</accession>
<dbReference type="InterPro" id="IPR006076">
    <property type="entry name" value="FAD-dep_OxRdtase"/>
</dbReference>
<dbReference type="Gene3D" id="3.50.50.60">
    <property type="entry name" value="FAD/NAD(P)-binding domain"/>
    <property type="match status" value="1"/>
</dbReference>
<dbReference type="PRINTS" id="PR01001">
    <property type="entry name" value="FADG3PDH"/>
</dbReference>
<dbReference type="STRING" id="983920.Y88_0481"/>
<dbReference type="Pfam" id="PF16901">
    <property type="entry name" value="DAO_C"/>
    <property type="match status" value="1"/>
</dbReference>
<comment type="catalytic activity">
    <reaction evidence="6">
        <text>a quinone + sn-glycerol 3-phosphate = dihydroxyacetone phosphate + a quinol</text>
        <dbReference type="Rhea" id="RHEA:18977"/>
        <dbReference type="ChEBI" id="CHEBI:24646"/>
        <dbReference type="ChEBI" id="CHEBI:57597"/>
        <dbReference type="ChEBI" id="CHEBI:57642"/>
        <dbReference type="ChEBI" id="CHEBI:132124"/>
        <dbReference type="EC" id="1.1.5.3"/>
    </reaction>
</comment>
<dbReference type="GO" id="GO:0046168">
    <property type="term" value="P:glycerol-3-phosphate catabolic process"/>
    <property type="evidence" value="ECO:0007669"/>
    <property type="project" value="TreeGrafter"/>
</dbReference>
<keyword evidence="5 6" id="KW-0560">Oxidoreductase</keyword>
<keyword evidence="4" id="KW-0274">FAD</keyword>
<evidence type="ECO:0000256" key="4">
    <source>
        <dbReference type="ARBA" id="ARBA00022827"/>
    </source>
</evidence>
<dbReference type="PROSITE" id="PS00977">
    <property type="entry name" value="FAD_G3PDH_1"/>
    <property type="match status" value="1"/>
</dbReference>
<evidence type="ECO:0000256" key="6">
    <source>
        <dbReference type="RuleBase" id="RU361217"/>
    </source>
</evidence>
<comment type="caution">
    <text evidence="9">The sequence shown here is derived from an EMBL/GenBank/DDBJ whole genome shotgun (WGS) entry which is preliminary data.</text>
</comment>
<dbReference type="InterPro" id="IPR038299">
    <property type="entry name" value="DAO_C_sf"/>
</dbReference>
<dbReference type="SUPFAM" id="SSF51905">
    <property type="entry name" value="FAD/NAD(P)-binding domain"/>
    <property type="match status" value="1"/>
</dbReference>
<dbReference type="GO" id="GO:0004368">
    <property type="term" value="F:glycerol-3-phosphate dehydrogenase (quinone) activity"/>
    <property type="evidence" value="ECO:0007669"/>
    <property type="project" value="UniProtKB-EC"/>
</dbReference>
<dbReference type="HOGENOM" id="CLU_015740_5_0_5"/>
<dbReference type="eggNOG" id="COG0578">
    <property type="taxonomic scope" value="Bacteria"/>
</dbReference>
<dbReference type="FunCoup" id="F1ZAG6">
    <property type="interactions" value="423"/>
</dbReference>
<dbReference type="OrthoDB" id="9766796at2"/>
<comment type="similarity">
    <text evidence="2 6">Belongs to the FAD-dependent glycerol-3-phosphate dehydrogenase family.</text>
</comment>
<dbReference type="RefSeq" id="WP_008066810.1">
    <property type="nucleotide sequence ID" value="NZ_AQWK01000002.1"/>
</dbReference>
<keyword evidence="3 6" id="KW-0285">Flavoprotein</keyword>
<dbReference type="NCBIfam" id="NF009906">
    <property type="entry name" value="PRK13369.1"/>
    <property type="match status" value="1"/>
</dbReference>
<evidence type="ECO:0000259" key="7">
    <source>
        <dbReference type="Pfam" id="PF01266"/>
    </source>
</evidence>
<dbReference type="Gene3D" id="1.10.8.870">
    <property type="entry name" value="Alpha-glycerophosphate oxidase, cap domain"/>
    <property type="match status" value="1"/>
</dbReference>
<dbReference type="NCBIfam" id="NF008899">
    <property type="entry name" value="PRK12266.1"/>
    <property type="match status" value="1"/>
</dbReference>
<dbReference type="PANTHER" id="PTHR11985:SF15">
    <property type="entry name" value="GLYCEROL-3-PHOSPHATE DEHYDROGENASE, MITOCHONDRIAL"/>
    <property type="match status" value="1"/>
</dbReference>
<feature type="domain" description="Alpha-glycerophosphate oxidase C-terminal" evidence="8">
    <location>
        <begin position="410"/>
        <end position="502"/>
    </location>
</feature>
<dbReference type="PANTHER" id="PTHR11985">
    <property type="entry name" value="GLYCEROL-3-PHOSPHATE DEHYDROGENASE"/>
    <property type="match status" value="1"/>
</dbReference>
<name>F1ZAG6_9SPHN</name>
<evidence type="ECO:0000259" key="8">
    <source>
        <dbReference type="Pfam" id="PF16901"/>
    </source>
</evidence>
<evidence type="ECO:0000256" key="1">
    <source>
        <dbReference type="ARBA" id="ARBA00001974"/>
    </source>
</evidence>
<reference evidence="9 10" key="1">
    <citation type="journal article" date="2012" name="J. Bacteriol.">
        <title>Draft Genome Sequence of Novosphingobium nitrogenifigens Y88T.</title>
        <authorList>
            <person name="Strabala T.J."/>
            <person name="Macdonald L."/>
            <person name="Liu V."/>
            <person name="Smit A.M."/>
        </authorList>
    </citation>
    <scope>NUCLEOTIDE SEQUENCE [LARGE SCALE GENOMIC DNA]</scope>
    <source>
        <strain evidence="9 10">DSM 19370</strain>
    </source>
</reference>
<evidence type="ECO:0000256" key="2">
    <source>
        <dbReference type="ARBA" id="ARBA00007330"/>
    </source>
</evidence>
<gene>
    <name evidence="9" type="ORF">Y88_0481</name>
</gene>
<dbReference type="InterPro" id="IPR031656">
    <property type="entry name" value="DAO_C"/>
</dbReference>
<dbReference type="Pfam" id="PF01266">
    <property type="entry name" value="DAO"/>
    <property type="match status" value="1"/>
</dbReference>
<organism evidence="9 10">
    <name type="scientific">Novosphingobium nitrogenifigens DSM 19370</name>
    <dbReference type="NCBI Taxonomy" id="983920"/>
    <lineage>
        <taxon>Bacteria</taxon>
        <taxon>Pseudomonadati</taxon>
        <taxon>Pseudomonadota</taxon>
        <taxon>Alphaproteobacteria</taxon>
        <taxon>Sphingomonadales</taxon>
        <taxon>Sphingomonadaceae</taxon>
        <taxon>Novosphingobium</taxon>
    </lineage>
</organism>
<dbReference type="EMBL" id="AEWJ01000041">
    <property type="protein sequence ID" value="EGD58426.1"/>
    <property type="molecule type" value="Genomic_DNA"/>
</dbReference>